<reference evidence="2" key="1">
    <citation type="journal article" date="2019" name="Int. J. Syst. Evol. Microbiol.">
        <title>The Global Catalogue of Microorganisms (GCM) 10K type strain sequencing project: providing services to taxonomists for standard genome sequencing and annotation.</title>
        <authorList>
            <consortium name="The Broad Institute Genomics Platform"/>
            <consortium name="The Broad Institute Genome Sequencing Center for Infectious Disease"/>
            <person name="Wu L."/>
            <person name="Ma J."/>
        </authorList>
    </citation>
    <scope>NUCLEOTIDE SEQUENCE [LARGE SCALE GENOMIC DNA]</scope>
    <source>
        <strain evidence="2">JCM 19212</strain>
    </source>
</reference>
<proteinExistence type="predicted"/>
<dbReference type="Pfam" id="PF11964">
    <property type="entry name" value="SpoIIAA-like"/>
    <property type="match status" value="1"/>
</dbReference>
<dbReference type="EMBL" id="BAABKY010000002">
    <property type="protein sequence ID" value="GAA5074656.1"/>
    <property type="molecule type" value="Genomic_DNA"/>
</dbReference>
<dbReference type="SUPFAM" id="SSF52091">
    <property type="entry name" value="SpoIIaa-like"/>
    <property type="match status" value="1"/>
</dbReference>
<evidence type="ECO:0000313" key="2">
    <source>
        <dbReference type="Proteomes" id="UP001501083"/>
    </source>
</evidence>
<dbReference type="Gene3D" id="3.40.50.10600">
    <property type="entry name" value="SpoIIaa-like domains"/>
    <property type="match status" value="1"/>
</dbReference>
<sequence>MIDILPSPSYVGAYRFTATLDGNDYDRCIADLESRLRLHERVGIYCDMTGFTGLTAEAMGKDLRYALSKFGEYRRFARGAIVTDNQWLARVSDFAGHFFPHTEIRSFEPGEHDAALAWAADVEPLPPKE</sequence>
<name>A0ABP9LAS4_9GAMM</name>
<organism evidence="1 2">
    <name type="scientific">Lysobacter panacisoli</name>
    <dbReference type="NCBI Taxonomy" id="1255263"/>
    <lineage>
        <taxon>Bacteria</taxon>
        <taxon>Pseudomonadati</taxon>
        <taxon>Pseudomonadota</taxon>
        <taxon>Gammaproteobacteria</taxon>
        <taxon>Lysobacterales</taxon>
        <taxon>Lysobacteraceae</taxon>
        <taxon>Lysobacter</taxon>
    </lineage>
</organism>
<protein>
    <recommendedName>
        <fullName evidence="3">STAS/SEC14 domain-containing protein</fullName>
    </recommendedName>
</protein>
<evidence type="ECO:0008006" key="3">
    <source>
        <dbReference type="Google" id="ProtNLM"/>
    </source>
</evidence>
<comment type="caution">
    <text evidence="1">The sequence shown here is derived from an EMBL/GenBank/DDBJ whole genome shotgun (WGS) entry which is preliminary data.</text>
</comment>
<keyword evidence="2" id="KW-1185">Reference proteome</keyword>
<accession>A0ABP9LAS4</accession>
<gene>
    <name evidence="1" type="ORF">GCM10025759_17300</name>
</gene>
<dbReference type="Proteomes" id="UP001501083">
    <property type="component" value="Unassembled WGS sequence"/>
</dbReference>
<evidence type="ECO:0000313" key="1">
    <source>
        <dbReference type="EMBL" id="GAA5074656.1"/>
    </source>
</evidence>
<dbReference type="InterPro" id="IPR038396">
    <property type="entry name" value="SpoIIAA-like_sf"/>
</dbReference>
<dbReference type="InterPro" id="IPR036513">
    <property type="entry name" value="STAS_dom_sf"/>
</dbReference>
<dbReference type="RefSeq" id="WP_158986084.1">
    <property type="nucleotide sequence ID" value="NZ_BAABKY010000002.1"/>
</dbReference>
<dbReference type="InterPro" id="IPR021866">
    <property type="entry name" value="SpoIIAA-like"/>
</dbReference>